<keyword evidence="25" id="KW-1185">Reference proteome</keyword>
<comment type="subcellular location">
    <subcellularLocation>
        <location evidence="2">Cell membrane</location>
        <topology evidence="2">Multi-pass membrane protein</topology>
    </subcellularLocation>
</comment>
<keyword evidence="16 22" id="KW-0472">Membrane</keyword>
<feature type="transmembrane region" description="Helical" evidence="22">
    <location>
        <begin position="154"/>
        <end position="174"/>
    </location>
</feature>
<evidence type="ECO:0000256" key="17">
    <source>
        <dbReference type="ARBA" id="ARBA00023157"/>
    </source>
</evidence>
<keyword evidence="12 22" id="KW-1133">Transmembrane helix</keyword>
<feature type="region of interest" description="Disordered" evidence="21">
    <location>
        <begin position="1"/>
        <end position="34"/>
    </location>
</feature>
<evidence type="ECO:0000256" key="10">
    <source>
        <dbReference type="ARBA" id="ARBA00022723"/>
    </source>
</evidence>
<evidence type="ECO:0000256" key="5">
    <source>
        <dbReference type="ARBA" id="ARBA00022448"/>
    </source>
</evidence>
<dbReference type="PRINTS" id="PR00162">
    <property type="entry name" value="RIESKE"/>
</dbReference>
<keyword evidence="11" id="KW-0249">Electron transport</keyword>
<protein>
    <recommendedName>
        <fullName evidence="4">Cytochrome bc1 complex Rieske iron-sulfur subunit</fullName>
    </recommendedName>
    <alternativeName>
        <fullName evidence="18">Cytochrome bc1 reductase complex subunit QcrA</fullName>
    </alternativeName>
    <alternativeName>
        <fullName evidence="19">Rieske iron-sulfur protein</fullName>
    </alternativeName>
</protein>
<dbReference type="InterPro" id="IPR017941">
    <property type="entry name" value="Rieske_2Fe-2S"/>
</dbReference>
<evidence type="ECO:0000256" key="4">
    <source>
        <dbReference type="ARBA" id="ARBA00015816"/>
    </source>
</evidence>
<dbReference type="RefSeq" id="WP_344607548.1">
    <property type="nucleotide sequence ID" value="NZ_BAAAHE010000037.1"/>
</dbReference>
<evidence type="ECO:0000256" key="7">
    <source>
        <dbReference type="ARBA" id="ARBA00022660"/>
    </source>
</evidence>
<evidence type="ECO:0000256" key="13">
    <source>
        <dbReference type="ARBA" id="ARBA00023002"/>
    </source>
</evidence>
<feature type="transmembrane region" description="Helical" evidence="22">
    <location>
        <begin position="90"/>
        <end position="110"/>
    </location>
</feature>
<dbReference type="PANTHER" id="PTHR10134">
    <property type="entry name" value="CYTOCHROME B-C1 COMPLEX SUBUNIT RIESKE, MITOCHONDRIAL"/>
    <property type="match status" value="1"/>
</dbReference>
<evidence type="ECO:0000256" key="12">
    <source>
        <dbReference type="ARBA" id="ARBA00022989"/>
    </source>
</evidence>
<keyword evidence="15" id="KW-0411">Iron-sulfur</keyword>
<evidence type="ECO:0000256" key="8">
    <source>
        <dbReference type="ARBA" id="ARBA00022692"/>
    </source>
</evidence>
<evidence type="ECO:0000256" key="15">
    <source>
        <dbReference type="ARBA" id="ARBA00023014"/>
    </source>
</evidence>
<sequence length="342" mass="37285">MSYGSNDGGHGTGVAQVEGDPFADPGLPHHTPRRTDIDARAANRAERQVAALFGLSTILTIAFIVCFVAIDKEESMYVVGLGTVNTLNFALGVTLGGSLLCIGFAAIHWARKLMNAEEIVDYRHPMKSSPEDTAEVLEKFRAGVEDSAIPRRKLIWTSMLGAMALFPIAPVIALRDLGPLPHKKLRGTLWDDPNHRQIVHANDERRLKPSDFALGSMISAKPNDLEGHDELAKASILLVKLNPSEIRSKELADRGYRGILAYSKICPHAGCPLGLYEKNTHHMLCPCHQSTFDLADFGRVVFGPSARNLPNLAITVDDEGYLVAKGGFEEPVGPSFWERGDA</sequence>
<evidence type="ECO:0000313" key="25">
    <source>
        <dbReference type="Proteomes" id="UP001500957"/>
    </source>
</evidence>
<dbReference type="PROSITE" id="PS51296">
    <property type="entry name" value="RIESKE"/>
    <property type="match status" value="1"/>
</dbReference>
<keyword evidence="7" id="KW-0679">Respiratory chain</keyword>
<feature type="domain" description="Rieske" evidence="23">
    <location>
        <begin position="254"/>
        <end position="323"/>
    </location>
</feature>
<evidence type="ECO:0000313" key="24">
    <source>
        <dbReference type="EMBL" id="GAA0630162.1"/>
    </source>
</evidence>
<evidence type="ECO:0000256" key="21">
    <source>
        <dbReference type="SAM" id="MobiDB-lite"/>
    </source>
</evidence>
<dbReference type="CDD" id="cd03467">
    <property type="entry name" value="Rieske"/>
    <property type="match status" value="1"/>
</dbReference>
<comment type="cofactor">
    <cofactor evidence="20">
        <name>[2Fe-2S] cluster</name>
        <dbReference type="ChEBI" id="CHEBI:190135"/>
    </cofactor>
</comment>
<evidence type="ECO:0000256" key="14">
    <source>
        <dbReference type="ARBA" id="ARBA00023004"/>
    </source>
</evidence>
<proteinExistence type="inferred from homology"/>
<feature type="compositionally biased region" description="Gly residues" evidence="21">
    <location>
        <begin position="1"/>
        <end position="12"/>
    </location>
</feature>
<dbReference type="Pfam" id="PF19297">
    <property type="entry name" value="QcrA_N"/>
    <property type="match status" value="1"/>
</dbReference>
<keyword evidence="8 22" id="KW-0812">Transmembrane</keyword>
<dbReference type="Proteomes" id="UP001500957">
    <property type="component" value="Unassembled WGS sequence"/>
</dbReference>
<comment type="caution">
    <text evidence="24">The sequence shown here is derived from an EMBL/GenBank/DDBJ whole genome shotgun (WGS) entry which is preliminary data.</text>
</comment>
<evidence type="ECO:0000256" key="2">
    <source>
        <dbReference type="ARBA" id="ARBA00004651"/>
    </source>
</evidence>
<evidence type="ECO:0000256" key="20">
    <source>
        <dbReference type="ARBA" id="ARBA00034078"/>
    </source>
</evidence>
<dbReference type="InterPro" id="IPR014349">
    <property type="entry name" value="Rieske_Fe-S_prot"/>
</dbReference>
<dbReference type="InterPro" id="IPR045603">
    <property type="entry name" value="QcrA_N"/>
</dbReference>
<evidence type="ECO:0000256" key="6">
    <source>
        <dbReference type="ARBA" id="ARBA00022475"/>
    </source>
</evidence>
<evidence type="ECO:0000256" key="18">
    <source>
        <dbReference type="ARBA" id="ARBA00029586"/>
    </source>
</evidence>
<evidence type="ECO:0000259" key="23">
    <source>
        <dbReference type="PROSITE" id="PS51296"/>
    </source>
</evidence>
<dbReference type="Gene3D" id="2.102.10.10">
    <property type="entry name" value="Rieske [2Fe-2S] iron-sulphur domain"/>
    <property type="match status" value="1"/>
</dbReference>
<evidence type="ECO:0000256" key="19">
    <source>
        <dbReference type="ARBA" id="ARBA00032409"/>
    </source>
</evidence>
<name>A0ABN1H6D6_9ACTN</name>
<evidence type="ECO:0000256" key="16">
    <source>
        <dbReference type="ARBA" id="ARBA00023136"/>
    </source>
</evidence>
<keyword evidence="6" id="KW-1003">Cell membrane</keyword>
<evidence type="ECO:0000256" key="3">
    <source>
        <dbReference type="ARBA" id="ARBA00010651"/>
    </source>
</evidence>
<dbReference type="Pfam" id="PF00355">
    <property type="entry name" value="Rieske"/>
    <property type="match status" value="1"/>
</dbReference>
<gene>
    <name evidence="24" type="ORF">GCM10009547_37360</name>
</gene>
<keyword evidence="10" id="KW-0479">Metal-binding</keyword>
<reference evidence="24 25" key="1">
    <citation type="journal article" date="2019" name="Int. J. Syst. Evol. Microbiol.">
        <title>The Global Catalogue of Microorganisms (GCM) 10K type strain sequencing project: providing services to taxonomists for standard genome sequencing and annotation.</title>
        <authorList>
            <consortium name="The Broad Institute Genomics Platform"/>
            <consortium name="The Broad Institute Genome Sequencing Center for Infectious Disease"/>
            <person name="Wu L."/>
            <person name="Ma J."/>
        </authorList>
    </citation>
    <scope>NUCLEOTIDE SEQUENCE [LARGE SCALE GENOMIC DNA]</scope>
    <source>
        <strain evidence="24 25">JCM 10671</strain>
    </source>
</reference>
<keyword evidence="5" id="KW-0813">Transport</keyword>
<keyword evidence="14" id="KW-0408">Iron</keyword>
<evidence type="ECO:0000256" key="9">
    <source>
        <dbReference type="ARBA" id="ARBA00022714"/>
    </source>
</evidence>
<dbReference type="EMBL" id="BAAAHE010000037">
    <property type="protein sequence ID" value="GAA0630162.1"/>
    <property type="molecule type" value="Genomic_DNA"/>
</dbReference>
<evidence type="ECO:0000256" key="11">
    <source>
        <dbReference type="ARBA" id="ARBA00022982"/>
    </source>
</evidence>
<evidence type="ECO:0000256" key="1">
    <source>
        <dbReference type="ARBA" id="ARBA00002494"/>
    </source>
</evidence>
<comment type="similarity">
    <text evidence="3">Belongs to the Rieske iron-sulfur protein family.</text>
</comment>
<dbReference type="SUPFAM" id="SSF50022">
    <property type="entry name" value="ISP domain"/>
    <property type="match status" value="1"/>
</dbReference>
<evidence type="ECO:0000256" key="22">
    <source>
        <dbReference type="SAM" id="Phobius"/>
    </source>
</evidence>
<organism evidence="24 25">
    <name type="scientific">Sporichthya brevicatena</name>
    <dbReference type="NCBI Taxonomy" id="171442"/>
    <lineage>
        <taxon>Bacteria</taxon>
        <taxon>Bacillati</taxon>
        <taxon>Actinomycetota</taxon>
        <taxon>Actinomycetes</taxon>
        <taxon>Sporichthyales</taxon>
        <taxon>Sporichthyaceae</taxon>
        <taxon>Sporichthya</taxon>
    </lineage>
</organism>
<keyword evidence="9" id="KW-0001">2Fe-2S</keyword>
<keyword evidence="13" id="KW-0560">Oxidoreductase</keyword>
<keyword evidence="17" id="KW-1015">Disulfide bond</keyword>
<accession>A0ABN1H6D6</accession>
<comment type="function">
    <text evidence="1">Iron-sulfur subunit of the cytochrome bc1 complex, an essential component of the respiratory electron transport chain required for ATP synthesis. The bc1 complex catalyzes the oxidation of menaquinol and the reduction of cytochrome c in the respiratory chain. The bc1 complex operates through a Q-cycle mechanism that couples electron transfer to generation of the proton gradient that drives ATP synthesis.</text>
</comment>
<feature type="transmembrane region" description="Helical" evidence="22">
    <location>
        <begin position="49"/>
        <end position="70"/>
    </location>
</feature>
<dbReference type="InterPro" id="IPR036922">
    <property type="entry name" value="Rieske_2Fe-2S_sf"/>
</dbReference>
<dbReference type="InterPro" id="IPR005805">
    <property type="entry name" value="Rieske_Fe-S_prot_C"/>
</dbReference>